<feature type="chain" id="PRO_5007855060" description="Cysteine-rich transmembrane CYSTM domain-containing protein" evidence="2">
    <location>
        <begin position="18"/>
        <end position="161"/>
    </location>
</feature>
<keyword evidence="2" id="KW-0732">Signal</keyword>
<gene>
    <name evidence="3" type="ORF">SISNIDRAFT_135675</name>
</gene>
<evidence type="ECO:0008006" key="5">
    <source>
        <dbReference type="Google" id="ProtNLM"/>
    </source>
</evidence>
<evidence type="ECO:0000256" key="2">
    <source>
        <dbReference type="SAM" id="SignalP"/>
    </source>
</evidence>
<reference evidence="3 4" key="1">
    <citation type="journal article" date="2016" name="Mol. Biol. Evol.">
        <title>Comparative Genomics of Early-Diverging Mushroom-Forming Fungi Provides Insights into the Origins of Lignocellulose Decay Capabilities.</title>
        <authorList>
            <person name="Nagy L.G."/>
            <person name="Riley R."/>
            <person name="Tritt A."/>
            <person name="Adam C."/>
            <person name="Daum C."/>
            <person name="Floudas D."/>
            <person name="Sun H."/>
            <person name="Yadav J.S."/>
            <person name="Pangilinan J."/>
            <person name="Larsson K.H."/>
            <person name="Matsuura K."/>
            <person name="Barry K."/>
            <person name="Labutti K."/>
            <person name="Kuo R."/>
            <person name="Ohm R.A."/>
            <person name="Bhattacharya S.S."/>
            <person name="Shirouzu T."/>
            <person name="Yoshinaga Y."/>
            <person name="Martin F.M."/>
            <person name="Grigoriev I.V."/>
            <person name="Hibbett D.S."/>
        </authorList>
    </citation>
    <scope>NUCLEOTIDE SEQUENCE [LARGE SCALE GENOMIC DNA]</scope>
    <source>
        <strain evidence="3 4">HHB9708</strain>
    </source>
</reference>
<feature type="compositionally biased region" description="Basic residues" evidence="1">
    <location>
        <begin position="117"/>
        <end position="133"/>
    </location>
</feature>
<organism evidence="3 4">
    <name type="scientific">Sistotremastrum niveocremeum HHB9708</name>
    <dbReference type="NCBI Taxonomy" id="1314777"/>
    <lineage>
        <taxon>Eukaryota</taxon>
        <taxon>Fungi</taxon>
        <taxon>Dikarya</taxon>
        <taxon>Basidiomycota</taxon>
        <taxon>Agaricomycotina</taxon>
        <taxon>Agaricomycetes</taxon>
        <taxon>Sistotremastrales</taxon>
        <taxon>Sistotremastraceae</taxon>
        <taxon>Sertulicium</taxon>
        <taxon>Sertulicium niveocremeum</taxon>
    </lineage>
</organism>
<protein>
    <recommendedName>
        <fullName evidence="5">Cysteine-rich transmembrane CYSTM domain-containing protein</fullName>
    </recommendedName>
</protein>
<feature type="signal peptide" evidence="2">
    <location>
        <begin position="1"/>
        <end position="17"/>
    </location>
</feature>
<name>A0A164ZY82_9AGAM</name>
<dbReference type="AlphaFoldDB" id="A0A164ZY82"/>
<dbReference type="Proteomes" id="UP000076722">
    <property type="component" value="Unassembled WGS sequence"/>
</dbReference>
<feature type="region of interest" description="Disordered" evidence="1">
    <location>
        <begin position="112"/>
        <end position="135"/>
    </location>
</feature>
<sequence>MKLVIVVIPCIVGFRYLLRVSTPGESISDMTRSNEIGLAQRIVPLVHVRPNVDLPSCTLLCINTPSASASLLRLESLVPVTRRLDHPHHLTQYGPAQPYYIQQPPIAQAPMTYSTSYRRRSSSLGSSRRRRRGNGNSCPCCGWCAGAALAALCAPCLCCCN</sequence>
<evidence type="ECO:0000256" key="1">
    <source>
        <dbReference type="SAM" id="MobiDB-lite"/>
    </source>
</evidence>
<keyword evidence="4" id="KW-1185">Reference proteome</keyword>
<accession>A0A164ZY82</accession>
<proteinExistence type="predicted"/>
<evidence type="ECO:0000313" key="4">
    <source>
        <dbReference type="Proteomes" id="UP000076722"/>
    </source>
</evidence>
<dbReference type="EMBL" id="KV419395">
    <property type="protein sequence ID" value="KZS98225.1"/>
    <property type="molecule type" value="Genomic_DNA"/>
</dbReference>
<evidence type="ECO:0000313" key="3">
    <source>
        <dbReference type="EMBL" id="KZS98225.1"/>
    </source>
</evidence>